<sequence>MANNACRYSTSGTALISDITTVPEPSTRVWACVGICIPRSSSDQKKPIKFSVSATRASISCSLLFFRGLGEGGWSRCSCGTHVASLLLL</sequence>
<dbReference type="EMBL" id="GGEC01078790">
    <property type="protein sequence ID" value="MBX59274.1"/>
    <property type="molecule type" value="Transcribed_RNA"/>
</dbReference>
<reference evidence="1" key="1">
    <citation type="submission" date="2018-02" db="EMBL/GenBank/DDBJ databases">
        <title>Rhizophora mucronata_Transcriptome.</title>
        <authorList>
            <person name="Meera S.P."/>
            <person name="Sreeshan A."/>
            <person name="Augustine A."/>
        </authorList>
    </citation>
    <scope>NUCLEOTIDE SEQUENCE</scope>
    <source>
        <tissue evidence="1">Leaf</tissue>
    </source>
</reference>
<protein>
    <submittedName>
        <fullName evidence="1">Uncharacterized protein</fullName>
    </submittedName>
</protein>
<name>A0A2P2PX03_RHIMU</name>
<dbReference type="AlphaFoldDB" id="A0A2P2PX03"/>
<evidence type="ECO:0000313" key="1">
    <source>
        <dbReference type="EMBL" id="MBX59274.1"/>
    </source>
</evidence>
<accession>A0A2P2PX03</accession>
<proteinExistence type="predicted"/>
<organism evidence="1">
    <name type="scientific">Rhizophora mucronata</name>
    <name type="common">Asiatic mangrove</name>
    <dbReference type="NCBI Taxonomy" id="61149"/>
    <lineage>
        <taxon>Eukaryota</taxon>
        <taxon>Viridiplantae</taxon>
        <taxon>Streptophyta</taxon>
        <taxon>Embryophyta</taxon>
        <taxon>Tracheophyta</taxon>
        <taxon>Spermatophyta</taxon>
        <taxon>Magnoliopsida</taxon>
        <taxon>eudicotyledons</taxon>
        <taxon>Gunneridae</taxon>
        <taxon>Pentapetalae</taxon>
        <taxon>rosids</taxon>
        <taxon>fabids</taxon>
        <taxon>Malpighiales</taxon>
        <taxon>Rhizophoraceae</taxon>
        <taxon>Rhizophora</taxon>
    </lineage>
</organism>